<keyword evidence="3" id="KW-0963">Cytoplasm</keyword>
<dbReference type="Gene3D" id="1.10.10.60">
    <property type="entry name" value="Homeodomain-like"/>
    <property type="match status" value="2"/>
</dbReference>
<comment type="function">
    <text evidence="9">May play the central regulatory role in sporulation. It may be an element of the effector pathway responsible for the activation of sporulation genes in response to nutritional stress. Spo0A may act in concert with spo0H (a sigma factor) to control the expression of some genes that are critical to the sporulation process.</text>
</comment>
<keyword evidence="5" id="KW-0902">Two-component regulatory system</keyword>
<dbReference type="InterPro" id="IPR051552">
    <property type="entry name" value="HptR"/>
</dbReference>
<keyword evidence="14" id="KW-1185">Reference proteome</keyword>
<dbReference type="AlphaFoldDB" id="A0A8J8SAF9"/>
<dbReference type="PANTHER" id="PTHR42713">
    <property type="entry name" value="HISTIDINE KINASE-RELATED"/>
    <property type="match status" value="1"/>
</dbReference>
<dbReference type="PROSITE" id="PS00041">
    <property type="entry name" value="HTH_ARAC_FAMILY_1"/>
    <property type="match status" value="1"/>
</dbReference>
<feature type="domain" description="Response regulatory" evidence="12">
    <location>
        <begin position="3"/>
        <end position="120"/>
    </location>
</feature>
<dbReference type="SUPFAM" id="SSF52172">
    <property type="entry name" value="CheY-like"/>
    <property type="match status" value="1"/>
</dbReference>
<evidence type="ECO:0000256" key="8">
    <source>
        <dbReference type="ARBA" id="ARBA00023163"/>
    </source>
</evidence>
<evidence type="ECO:0000256" key="6">
    <source>
        <dbReference type="ARBA" id="ARBA00023015"/>
    </source>
</evidence>
<sequence length="505" mass="58997">MLTVLIADDEYFIRQRLKKIIDWEELKLEFIGEAENGNEVIDKISNTQVDILMLDIKMPIKSGIQVAEYIMTNNINTKIIILTGYNDFDYAQKAVKFKVEDYLLKPINKETLNEALLSCKNTILKSIEKQQKIYDYNNYQKRTHLYNTILDFNNIHSLYKKYPDIKNYDSLLFIGVFCPEDHDNYISSFINHLSKHFNELNKKTVLAQSFKENESVSIIQLIIKSKSAIKINYINQLITNYITDSVNVFISIGDFIPINENWTRNYNLVWNLLYQRYFIDDNIILSKNSLSLNKNKPKSIAIRKKLLLCLNSKNSRDLTKLINDIFINIRKNASKDYLILSLTEIFVTLQINFPDQINSKRCINSFVQELISEDYSLQHLQDIVVAYTNQCMDYVNHEKPSNTSLVNRVIKYIQKTYADPTLSVAEISDFFELTPTYLGSIFKKIAGQSILQYITELRMEQAKKLLNTNKYNVTEISQMVGYSDVFYFSKKFKKIHGCSPKHYSS</sequence>
<dbReference type="GO" id="GO:0003700">
    <property type="term" value="F:DNA-binding transcription factor activity"/>
    <property type="evidence" value="ECO:0007669"/>
    <property type="project" value="InterPro"/>
</dbReference>
<dbReference type="EMBL" id="CP058561">
    <property type="protein sequence ID" value="QUH27698.1"/>
    <property type="molecule type" value="Genomic_DNA"/>
</dbReference>
<dbReference type="PROSITE" id="PS50110">
    <property type="entry name" value="RESPONSE_REGULATORY"/>
    <property type="match status" value="1"/>
</dbReference>
<dbReference type="InterPro" id="IPR018062">
    <property type="entry name" value="HTH_AraC-typ_CS"/>
</dbReference>
<dbReference type="PANTHER" id="PTHR42713:SF3">
    <property type="entry name" value="TRANSCRIPTIONAL REGULATORY PROTEIN HPTR"/>
    <property type="match status" value="1"/>
</dbReference>
<evidence type="ECO:0000256" key="2">
    <source>
        <dbReference type="ARBA" id="ARBA00018672"/>
    </source>
</evidence>
<dbReference type="Gene3D" id="3.40.50.2300">
    <property type="match status" value="1"/>
</dbReference>
<name>A0A8J8SAF9_9FIRM</name>
<dbReference type="GO" id="GO:0005737">
    <property type="term" value="C:cytoplasm"/>
    <property type="evidence" value="ECO:0007669"/>
    <property type="project" value="UniProtKB-SubCell"/>
</dbReference>
<feature type="domain" description="HTH araC/xylS-type" evidence="11">
    <location>
        <begin position="407"/>
        <end position="505"/>
    </location>
</feature>
<dbReference type="Proteomes" id="UP000677305">
    <property type="component" value="Chromosome"/>
</dbReference>
<dbReference type="SMART" id="SM00342">
    <property type="entry name" value="HTH_ARAC"/>
    <property type="match status" value="1"/>
</dbReference>
<evidence type="ECO:0000256" key="4">
    <source>
        <dbReference type="ARBA" id="ARBA00022553"/>
    </source>
</evidence>
<keyword evidence="4 10" id="KW-0597">Phosphoprotein</keyword>
<dbReference type="InterPro" id="IPR011006">
    <property type="entry name" value="CheY-like_superfamily"/>
</dbReference>
<evidence type="ECO:0000256" key="3">
    <source>
        <dbReference type="ARBA" id="ARBA00022490"/>
    </source>
</evidence>
<evidence type="ECO:0000259" key="11">
    <source>
        <dbReference type="PROSITE" id="PS01124"/>
    </source>
</evidence>
<protein>
    <recommendedName>
        <fullName evidence="2">Stage 0 sporulation protein A homolog</fullName>
    </recommendedName>
</protein>
<proteinExistence type="predicted"/>
<evidence type="ECO:0000259" key="12">
    <source>
        <dbReference type="PROSITE" id="PS50110"/>
    </source>
</evidence>
<dbReference type="InterPro" id="IPR001789">
    <property type="entry name" value="Sig_transdc_resp-reg_receiver"/>
</dbReference>
<evidence type="ECO:0000256" key="1">
    <source>
        <dbReference type="ARBA" id="ARBA00004496"/>
    </source>
</evidence>
<accession>A0A8J8SAF9</accession>
<dbReference type="PROSITE" id="PS01124">
    <property type="entry name" value="HTH_ARAC_FAMILY_2"/>
    <property type="match status" value="1"/>
</dbReference>
<evidence type="ECO:0000256" key="9">
    <source>
        <dbReference type="ARBA" id="ARBA00024867"/>
    </source>
</evidence>
<evidence type="ECO:0000313" key="14">
    <source>
        <dbReference type="Proteomes" id="UP000677305"/>
    </source>
</evidence>
<feature type="modified residue" description="4-aspartylphosphate" evidence="10">
    <location>
        <position position="55"/>
    </location>
</feature>
<keyword evidence="8" id="KW-0804">Transcription</keyword>
<dbReference type="GO" id="GO:0043565">
    <property type="term" value="F:sequence-specific DNA binding"/>
    <property type="evidence" value="ECO:0007669"/>
    <property type="project" value="InterPro"/>
</dbReference>
<dbReference type="RefSeq" id="WP_212692015.1">
    <property type="nucleotide sequence ID" value="NZ_CP058561.1"/>
</dbReference>
<evidence type="ECO:0000256" key="10">
    <source>
        <dbReference type="PROSITE-ProRule" id="PRU00169"/>
    </source>
</evidence>
<comment type="subcellular location">
    <subcellularLocation>
        <location evidence="1">Cytoplasm</location>
    </subcellularLocation>
</comment>
<dbReference type="CDD" id="cd17536">
    <property type="entry name" value="REC_YesN-like"/>
    <property type="match status" value="1"/>
</dbReference>
<reference evidence="13 14" key="1">
    <citation type="submission" date="2020-07" db="EMBL/GenBank/DDBJ databases">
        <title>Vallitalea guaymasensis genome.</title>
        <authorList>
            <person name="Postec A."/>
        </authorList>
    </citation>
    <scope>NUCLEOTIDE SEQUENCE [LARGE SCALE GENOMIC DNA]</scope>
    <source>
        <strain evidence="13 14">Ra1766G1</strain>
    </source>
</reference>
<evidence type="ECO:0000256" key="7">
    <source>
        <dbReference type="ARBA" id="ARBA00023125"/>
    </source>
</evidence>
<dbReference type="Pfam" id="PF12833">
    <property type="entry name" value="HTH_18"/>
    <property type="match status" value="1"/>
</dbReference>
<dbReference type="InterPro" id="IPR020449">
    <property type="entry name" value="Tscrpt_reg_AraC-type_HTH"/>
</dbReference>
<dbReference type="SUPFAM" id="SSF46689">
    <property type="entry name" value="Homeodomain-like"/>
    <property type="match status" value="1"/>
</dbReference>
<gene>
    <name evidence="13" type="ORF">HYG85_01705</name>
</gene>
<dbReference type="SMART" id="SM00448">
    <property type="entry name" value="REC"/>
    <property type="match status" value="1"/>
</dbReference>
<keyword evidence="7" id="KW-0238">DNA-binding</keyword>
<dbReference type="Pfam" id="PF00072">
    <property type="entry name" value="Response_reg"/>
    <property type="match status" value="1"/>
</dbReference>
<dbReference type="KEGG" id="vgu:HYG85_01705"/>
<dbReference type="InterPro" id="IPR018060">
    <property type="entry name" value="HTH_AraC"/>
</dbReference>
<organism evidence="13 14">
    <name type="scientific">Vallitalea guaymasensis</name>
    <dbReference type="NCBI Taxonomy" id="1185412"/>
    <lineage>
        <taxon>Bacteria</taxon>
        <taxon>Bacillati</taxon>
        <taxon>Bacillota</taxon>
        <taxon>Clostridia</taxon>
        <taxon>Lachnospirales</taxon>
        <taxon>Vallitaleaceae</taxon>
        <taxon>Vallitalea</taxon>
    </lineage>
</organism>
<dbReference type="PRINTS" id="PR00032">
    <property type="entry name" value="HTHARAC"/>
</dbReference>
<evidence type="ECO:0000256" key="5">
    <source>
        <dbReference type="ARBA" id="ARBA00023012"/>
    </source>
</evidence>
<evidence type="ECO:0000313" key="13">
    <source>
        <dbReference type="EMBL" id="QUH27698.1"/>
    </source>
</evidence>
<keyword evidence="6" id="KW-0805">Transcription regulation</keyword>
<dbReference type="InterPro" id="IPR009057">
    <property type="entry name" value="Homeodomain-like_sf"/>
</dbReference>
<dbReference type="GO" id="GO:0000160">
    <property type="term" value="P:phosphorelay signal transduction system"/>
    <property type="evidence" value="ECO:0007669"/>
    <property type="project" value="UniProtKB-KW"/>
</dbReference>